<proteinExistence type="predicted"/>
<comment type="caution">
    <text evidence="2">The sequence shown here is derived from an EMBL/GenBank/DDBJ whole genome shotgun (WGS) entry which is preliminary data.</text>
</comment>
<sequence>MTQVARGVGPGGANRPGIALPIRIHDLVLTLAGRLDDDALGDVRQMLASAELDRSLEFMAGCLAAGRIVLTREQHTELESLFADMYLDPSVIDRVMVTDRVEAGRHRFAFGSVDGREPERGVADAARSVLGVLPDVRSMWCVWRLTPAGPASGPVPHLLVLVGIGPGGFAPATAYRVDEALRRAGIRASVEVLMDGVEPGEYHREAMRSARQVPFDGHGSGRPRVEPAYEAPRIEPARARVEPARVEPPRMSAVPEPSRIDPPRVEPPRLTPAPEPPRMAMPALSSMPEPPSRPEPAPELPRLSAVQPEPPRVSAVQAERIDPPAVDAPRVDSLPVRKDPPFSDQPAFTEPPHEGPRVDPPTMMTPAAGGLEEQEPPRVEAVRNDPFERPAQSAPQFEQERMPEEPPPAPVPPPSALREETRTDSQPSPTPRRRADRADRVEPPQDEQPPQEPPSRPHLAPANGVDKHSQAFVDDILNTQERNLLRELQDELARREQQEPPAQNTGSWTVDRSGRHGKPATAGPFDHPNQTTGPMIINGVPPHAEGRGYPPAN</sequence>
<reference evidence="2 3" key="1">
    <citation type="submission" date="2020-08" db="EMBL/GenBank/DDBJ databases">
        <title>Genomic Encyclopedia of Type Strains, Phase III (KMG-III): the genomes of soil and plant-associated and newly described type strains.</title>
        <authorList>
            <person name="Whitman W."/>
        </authorList>
    </citation>
    <scope>NUCLEOTIDE SEQUENCE [LARGE SCALE GENOMIC DNA]</scope>
    <source>
        <strain evidence="2 3">CECT 8960</strain>
    </source>
</reference>
<feature type="compositionally biased region" description="Basic and acidic residues" evidence="1">
    <location>
        <begin position="483"/>
        <end position="498"/>
    </location>
</feature>
<feature type="compositionally biased region" description="Basic and acidic residues" evidence="1">
    <location>
        <begin position="375"/>
        <end position="388"/>
    </location>
</feature>
<dbReference type="RefSeq" id="WP_184811264.1">
    <property type="nucleotide sequence ID" value="NZ_JACHJQ010000003.1"/>
</dbReference>
<evidence type="ECO:0000313" key="3">
    <source>
        <dbReference type="Proteomes" id="UP000520767"/>
    </source>
</evidence>
<feature type="compositionally biased region" description="Basic and acidic residues" evidence="1">
    <location>
        <begin position="258"/>
        <end position="267"/>
    </location>
</feature>
<feature type="compositionally biased region" description="Pro residues" evidence="1">
    <location>
        <begin position="269"/>
        <end position="279"/>
    </location>
</feature>
<feature type="compositionally biased region" description="Pro residues" evidence="1">
    <location>
        <begin position="405"/>
        <end position="415"/>
    </location>
</feature>
<organism evidence="2 3">
    <name type="scientific">Actinophytocola algeriensis</name>
    <dbReference type="NCBI Taxonomy" id="1768010"/>
    <lineage>
        <taxon>Bacteria</taxon>
        <taxon>Bacillati</taxon>
        <taxon>Actinomycetota</taxon>
        <taxon>Actinomycetes</taxon>
        <taxon>Pseudonocardiales</taxon>
        <taxon>Pseudonocardiaceae</taxon>
    </lineage>
</organism>
<feature type="compositionally biased region" description="Polar residues" evidence="1">
    <location>
        <begin position="500"/>
        <end position="510"/>
    </location>
</feature>
<keyword evidence="3" id="KW-1185">Reference proteome</keyword>
<feature type="region of interest" description="Disordered" evidence="1">
    <location>
        <begin position="242"/>
        <end position="553"/>
    </location>
</feature>
<evidence type="ECO:0000256" key="1">
    <source>
        <dbReference type="SAM" id="MobiDB-lite"/>
    </source>
</evidence>
<feature type="compositionally biased region" description="Pro residues" evidence="1">
    <location>
        <begin position="288"/>
        <end position="299"/>
    </location>
</feature>
<evidence type="ECO:0000313" key="2">
    <source>
        <dbReference type="EMBL" id="MBB4907150.1"/>
    </source>
</evidence>
<dbReference type="AlphaFoldDB" id="A0A7W7Q4X8"/>
<dbReference type="EMBL" id="JACHJQ010000003">
    <property type="protein sequence ID" value="MBB4907150.1"/>
    <property type="molecule type" value="Genomic_DNA"/>
</dbReference>
<dbReference type="Proteomes" id="UP000520767">
    <property type="component" value="Unassembled WGS sequence"/>
</dbReference>
<name>A0A7W7Q4X8_9PSEU</name>
<gene>
    <name evidence="2" type="ORF">FHR82_003370</name>
</gene>
<protein>
    <submittedName>
        <fullName evidence="2">Uncharacterized protein</fullName>
    </submittedName>
</protein>
<feature type="compositionally biased region" description="Pro residues" evidence="1">
    <location>
        <begin position="446"/>
        <end position="456"/>
    </location>
</feature>
<accession>A0A7W7Q4X8</accession>